<reference evidence="2 3" key="1">
    <citation type="submission" date="2014-04" db="EMBL/GenBank/DDBJ databases">
        <title>Comparative Genomics of Cryptosporidium Species.</title>
        <authorList>
            <person name="Silva J.C."/>
            <person name="Su Q."/>
            <person name="Chalmers R."/>
            <person name="Chibucos M.C."/>
            <person name="Elwin K."/>
            <person name="Godinez A."/>
            <person name="Guo F."/>
            <person name="Huynh K."/>
            <person name="Orvis J."/>
            <person name="Ott S."/>
            <person name="Sadzewicz L."/>
            <person name="Sengamalay N."/>
            <person name="Shetty A."/>
            <person name="Sun M."/>
            <person name="Tallon L."/>
            <person name="Xiao L."/>
            <person name="Zhang H."/>
            <person name="Fraser C.M."/>
            <person name="Zhu G."/>
            <person name="Kissinger J."/>
            <person name="Widmer G."/>
        </authorList>
    </citation>
    <scope>NUCLEOTIDE SEQUENCE [LARGE SCALE GENOMIC DNA]</scope>
    <source>
        <strain evidence="2 3">UKMEL1</strain>
    </source>
</reference>
<dbReference type="VEuPathDB" id="CryptoDB:CmeUKMEL1_07105"/>
<evidence type="ECO:0000256" key="1">
    <source>
        <dbReference type="SAM" id="MobiDB-lite"/>
    </source>
</evidence>
<feature type="region of interest" description="Disordered" evidence="1">
    <location>
        <begin position="1"/>
        <end position="39"/>
    </location>
</feature>
<evidence type="ECO:0000313" key="2">
    <source>
        <dbReference type="EMBL" id="POM83380.1"/>
    </source>
</evidence>
<protein>
    <submittedName>
        <fullName evidence="2">Uncharacterized protein</fullName>
    </submittedName>
</protein>
<feature type="compositionally biased region" description="Polar residues" evidence="1">
    <location>
        <begin position="10"/>
        <end position="34"/>
    </location>
</feature>
<comment type="caution">
    <text evidence="2">The sequence shown here is derived from an EMBL/GenBank/DDBJ whole genome shotgun (WGS) entry which is preliminary data.</text>
</comment>
<name>A0A2P4Z093_9CRYT</name>
<dbReference type="AlphaFoldDB" id="A0A2P4Z093"/>
<dbReference type="EMBL" id="JIBK01000013">
    <property type="protein sequence ID" value="POM83380.1"/>
    <property type="molecule type" value="Genomic_DNA"/>
</dbReference>
<sequence>MTKKDVRSSIRASIETTSSSILDSGDNNGSNSPTSKKKCVKKEFNNTELNTVENFKKRLEEHKDFLHESMTKFLNSLYDELENSRVNLEASCVRSLQRYGDSIKKLESLKNQNMESSLKLQKMQNMIQKFSDKITQV</sequence>
<proteinExistence type="predicted"/>
<accession>A0A2P4Z093</accession>
<dbReference type="OrthoDB" id="341402at2759"/>
<keyword evidence="3" id="KW-1185">Reference proteome</keyword>
<gene>
    <name evidence="2" type="ORF">CmeUKMEL1_07105</name>
</gene>
<dbReference type="Proteomes" id="UP000236928">
    <property type="component" value="Unassembled WGS sequence"/>
</dbReference>
<evidence type="ECO:0000313" key="3">
    <source>
        <dbReference type="Proteomes" id="UP000236928"/>
    </source>
</evidence>
<organism evidence="2 3">
    <name type="scientific">Cryptosporidium meleagridis</name>
    <dbReference type="NCBI Taxonomy" id="93969"/>
    <lineage>
        <taxon>Eukaryota</taxon>
        <taxon>Sar</taxon>
        <taxon>Alveolata</taxon>
        <taxon>Apicomplexa</taxon>
        <taxon>Conoidasida</taxon>
        <taxon>Coccidia</taxon>
        <taxon>Eucoccidiorida</taxon>
        <taxon>Eimeriorina</taxon>
        <taxon>Cryptosporidiidae</taxon>
        <taxon>Cryptosporidium</taxon>
    </lineage>
</organism>